<feature type="chain" id="PRO_5020714598" description="DUF2884 family protein" evidence="2">
    <location>
        <begin position="28"/>
        <end position="254"/>
    </location>
</feature>
<comment type="caution">
    <text evidence="3">The sequence shown here is derived from an EMBL/GenBank/DDBJ whole genome shotgun (WGS) entry which is preliminary data.</text>
</comment>
<feature type="coiled-coil region" evidence="1">
    <location>
        <begin position="153"/>
        <end position="223"/>
    </location>
</feature>
<organism evidence="3 4">
    <name type="scientific">Dyella soli</name>
    <dbReference type="NCBI Taxonomy" id="522319"/>
    <lineage>
        <taxon>Bacteria</taxon>
        <taxon>Pseudomonadati</taxon>
        <taxon>Pseudomonadota</taxon>
        <taxon>Gammaproteobacteria</taxon>
        <taxon>Lysobacterales</taxon>
        <taxon>Rhodanobacteraceae</taxon>
        <taxon>Dyella</taxon>
    </lineage>
</organism>
<dbReference type="EMBL" id="SJTG01000004">
    <property type="protein sequence ID" value="TCI07947.1"/>
    <property type="molecule type" value="Genomic_DNA"/>
</dbReference>
<accession>A0A4R0YSC4</accession>
<keyword evidence="1" id="KW-0175">Coiled coil</keyword>
<evidence type="ECO:0008006" key="5">
    <source>
        <dbReference type="Google" id="ProtNLM"/>
    </source>
</evidence>
<dbReference type="Proteomes" id="UP000291822">
    <property type="component" value="Unassembled WGS sequence"/>
</dbReference>
<name>A0A4R0YSC4_9GAMM</name>
<dbReference type="RefSeq" id="WP_131152110.1">
    <property type="nucleotide sequence ID" value="NZ_SJTG01000004.1"/>
</dbReference>
<evidence type="ECO:0000256" key="2">
    <source>
        <dbReference type="SAM" id="SignalP"/>
    </source>
</evidence>
<feature type="signal peptide" evidence="2">
    <location>
        <begin position="1"/>
        <end position="27"/>
    </location>
</feature>
<evidence type="ECO:0000313" key="4">
    <source>
        <dbReference type="Proteomes" id="UP000291822"/>
    </source>
</evidence>
<sequence length="254" mass="28361">MGKKPLHILFAAIISTFAIQSTQTAHAQWVVTDALHTKLQASEFFTQASRHGAQVLHWSKELKQWKEQIDHWKLQLVTLAPKELAQLTLKNEFQKIDEDFGVRESCQSDASSFGDVTGILNGVLSADDGNIRAEQQRLCEGIVRTKNRQFNDTVEYLAALDQAKEDLNGLESRQINEAGKSPGNLQAIAADIERLTNKISQSREQWQSNVQQCEMQIRTLEQMQGVYARKALQGQGPWGKVVGAVALKAALSHK</sequence>
<evidence type="ECO:0000256" key="1">
    <source>
        <dbReference type="SAM" id="Coils"/>
    </source>
</evidence>
<keyword evidence="2" id="KW-0732">Signal</keyword>
<reference evidence="3 4" key="1">
    <citation type="submission" date="2019-02" db="EMBL/GenBank/DDBJ databases">
        <title>Dyella amyloliquefaciens sp. nov., isolated from forest soil.</title>
        <authorList>
            <person name="Gao Z.-H."/>
            <person name="Qiu L.-H."/>
        </authorList>
    </citation>
    <scope>NUCLEOTIDE SEQUENCE [LARGE SCALE GENOMIC DNA]</scope>
    <source>
        <strain evidence="3 4">KACC 12747</strain>
    </source>
</reference>
<keyword evidence="4" id="KW-1185">Reference proteome</keyword>
<protein>
    <recommendedName>
        <fullName evidence="5">DUF2884 family protein</fullName>
    </recommendedName>
</protein>
<gene>
    <name evidence="3" type="ORF">EZM97_25095</name>
</gene>
<dbReference type="AlphaFoldDB" id="A0A4R0YSC4"/>
<evidence type="ECO:0000313" key="3">
    <source>
        <dbReference type="EMBL" id="TCI07947.1"/>
    </source>
</evidence>
<proteinExistence type="predicted"/>